<reference evidence="2 3" key="1">
    <citation type="submission" date="2024-04" db="EMBL/GenBank/DDBJ databases">
        <title>Tritrichomonas musculus Genome.</title>
        <authorList>
            <person name="Alves-Ferreira E."/>
            <person name="Grigg M."/>
            <person name="Lorenzi H."/>
            <person name="Galac M."/>
        </authorList>
    </citation>
    <scope>NUCLEOTIDE SEQUENCE [LARGE SCALE GENOMIC DNA]</scope>
    <source>
        <strain evidence="2 3">EAF2021</strain>
    </source>
</reference>
<feature type="coiled-coil region" evidence="1">
    <location>
        <begin position="284"/>
        <end position="338"/>
    </location>
</feature>
<keyword evidence="3" id="KW-1185">Reference proteome</keyword>
<evidence type="ECO:0000256" key="1">
    <source>
        <dbReference type="SAM" id="Coils"/>
    </source>
</evidence>
<dbReference type="EMBL" id="JAPFFF010000001">
    <property type="protein sequence ID" value="KAK8897954.1"/>
    <property type="molecule type" value="Genomic_DNA"/>
</dbReference>
<gene>
    <name evidence="2" type="ORF">M9Y10_000198</name>
</gene>
<dbReference type="Proteomes" id="UP001470230">
    <property type="component" value="Unassembled WGS sequence"/>
</dbReference>
<protein>
    <recommendedName>
        <fullName evidence="4">F5/8 type C domain-containing protein</fullName>
    </recommendedName>
</protein>
<dbReference type="InterPro" id="IPR008979">
    <property type="entry name" value="Galactose-bd-like_sf"/>
</dbReference>
<dbReference type="SUPFAM" id="SSF49785">
    <property type="entry name" value="Galactose-binding domain-like"/>
    <property type="match status" value="1"/>
</dbReference>
<sequence>MSKNCILILDGKEFPIQIKLKSALALGEKVSDRLFDPSVLIGKYYVQSKVSHENLSKFLDFLQKNQYPEIDANNYYDFLLLNEEFNYILSDHLSKSEFDQIKKVSMLKKASSSDSADKSLCEKYISENLDYYLETYGEQMEAIPCTTLYNIFQHEKRALNNQERAYQFIKKILEESKNNDNQQTRDICILLETLDGTKISEESLKESMNKRDERFGFAPKINFSFIDSFNNCISELKRHMDNKYGETICELMKQQQQMINDMKSYFDQKVNSIQSNYLSLCKKSEETQNEVKTLSNAIKSMETKIQSISLNNENEQKKDETNNKIKKISDDLDSIKSSNKQISDKCNETYNYVKQFPPEIKGIESNTKEILNKVGESLIISMAHFGLFKGVINQLTEEYGGNVYDKNIVYVTSSSCIAGCEPRNVVNFNDDEKIFISGNEPNSWLKYDFKSRKVRPNYYSIKSCYYKKGVDHPMNWVIEGSNSDLSNDWTILDSRNNINSLDESNAVQMFSIQKASQFYRYLRIRQTGPNSYNRHHLEISALEYFGAIQ</sequence>
<dbReference type="Gene3D" id="2.60.120.260">
    <property type="entry name" value="Galactose-binding domain-like"/>
    <property type="match status" value="1"/>
</dbReference>
<accession>A0ABR2L3L8</accession>
<keyword evidence="1" id="KW-0175">Coiled coil</keyword>
<evidence type="ECO:0008006" key="4">
    <source>
        <dbReference type="Google" id="ProtNLM"/>
    </source>
</evidence>
<organism evidence="2 3">
    <name type="scientific">Tritrichomonas musculus</name>
    <dbReference type="NCBI Taxonomy" id="1915356"/>
    <lineage>
        <taxon>Eukaryota</taxon>
        <taxon>Metamonada</taxon>
        <taxon>Parabasalia</taxon>
        <taxon>Tritrichomonadida</taxon>
        <taxon>Tritrichomonadidae</taxon>
        <taxon>Tritrichomonas</taxon>
    </lineage>
</organism>
<comment type="caution">
    <text evidence="2">The sequence shown here is derived from an EMBL/GenBank/DDBJ whole genome shotgun (WGS) entry which is preliminary data.</text>
</comment>
<evidence type="ECO:0000313" key="2">
    <source>
        <dbReference type="EMBL" id="KAK8897954.1"/>
    </source>
</evidence>
<name>A0ABR2L3L8_9EUKA</name>
<evidence type="ECO:0000313" key="3">
    <source>
        <dbReference type="Proteomes" id="UP001470230"/>
    </source>
</evidence>
<proteinExistence type="predicted"/>